<proteinExistence type="predicted"/>
<organism evidence="1 2">
    <name type="scientific">Pseudomonas lundensis</name>
    <dbReference type="NCBI Taxonomy" id="86185"/>
    <lineage>
        <taxon>Bacteria</taxon>
        <taxon>Pseudomonadati</taxon>
        <taxon>Pseudomonadota</taxon>
        <taxon>Gammaproteobacteria</taxon>
        <taxon>Pseudomonadales</taxon>
        <taxon>Pseudomonadaceae</taxon>
        <taxon>Pseudomonas</taxon>
    </lineage>
</organism>
<name>A0AAX2H4E6_9PSED</name>
<reference evidence="1 2" key="1">
    <citation type="submission" date="2017-08" db="EMBL/GenBank/DDBJ databases">
        <authorList>
            <person name="Chaillou S."/>
        </authorList>
    </citation>
    <scope>NUCLEOTIDE SEQUENCE [LARGE SCALE GENOMIC DNA]</scope>
    <source>
        <strain evidence="1 2">MFPA15A1205</strain>
    </source>
</reference>
<dbReference type="Proteomes" id="UP000219564">
    <property type="component" value="Unassembled WGS sequence"/>
</dbReference>
<evidence type="ECO:0000313" key="1">
    <source>
        <dbReference type="EMBL" id="SOB50629.1"/>
    </source>
</evidence>
<sequence length="84" mass="9067">MKNFEKNYKSGIAGIGAALSEEAARFGSGLAQRVLPDCKISGRWGDQDVTGSHLTLAAVTFVCTKTSQLFRFGAVLCNRSRRVT</sequence>
<evidence type="ECO:0000313" key="2">
    <source>
        <dbReference type="Proteomes" id="UP000219564"/>
    </source>
</evidence>
<dbReference type="RefSeq" id="WP_097191477.1">
    <property type="nucleotide sequence ID" value="NZ_OBKZ01000010.1"/>
</dbReference>
<comment type="caution">
    <text evidence="1">The sequence shown here is derived from an EMBL/GenBank/DDBJ whole genome shotgun (WGS) entry which is preliminary data.</text>
</comment>
<dbReference type="AlphaFoldDB" id="A0AAX2H4E6"/>
<dbReference type="EMBL" id="OBKZ01000010">
    <property type="protein sequence ID" value="SOB50629.1"/>
    <property type="molecule type" value="Genomic_DNA"/>
</dbReference>
<gene>
    <name evidence="1" type="ORF">PLUA15_180080</name>
</gene>
<protein>
    <submittedName>
        <fullName evidence="1">Uncharacterized protein</fullName>
    </submittedName>
</protein>
<accession>A0AAX2H4E6</accession>